<sequence>MTQGETKKKTFTPDENLRLLIDPKLLSKKDFELFGPDSDFHIRSLSSTDHERDHLGLLSNLTKVPDLGPEKYKERFELLKTINSMTTDKPTYSILVIVQKSTDQLIGSGTLLLEHKFIRSNGTVGHIEDIVVDSSLRGKNLGRILIETLVDLSQSFGSYKTILDCNKENIAFYEKCGFTHKEYEMVKYSLE</sequence>
<dbReference type="FunFam" id="3.40.630.30:FF:000043">
    <property type="entry name" value="Glucosamine 6-phosphate N-acetyltransferase"/>
    <property type="match status" value="1"/>
</dbReference>
<dbReference type="InterPro" id="IPR016181">
    <property type="entry name" value="Acyl_CoA_acyltransferase"/>
</dbReference>
<dbReference type="SUPFAM" id="SSF55729">
    <property type="entry name" value="Acyl-CoA N-acyltransferases (Nat)"/>
    <property type="match status" value="1"/>
</dbReference>
<gene>
    <name evidence="5" type="ORF">PPACK8108_LOCUS24590</name>
</gene>
<evidence type="ECO:0000259" key="4">
    <source>
        <dbReference type="PROSITE" id="PS51186"/>
    </source>
</evidence>
<feature type="domain" description="N-acetyltransferase" evidence="4">
    <location>
        <begin position="40"/>
        <end position="191"/>
    </location>
</feature>
<dbReference type="CDD" id="cd04301">
    <property type="entry name" value="NAT_SF"/>
    <property type="match status" value="1"/>
</dbReference>
<comment type="catalytic activity">
    <reaction evidence="3">
        <text>D-glucosamine 6-phosphate + acetyl-CoA = N-acetyl-D-glucosamine 6-phosphate + CoA + H(+)</text>
        <dbReference type="Rhea" id="RHEA:10292"/>
        <dbReference type="ChEBI" id="CHEBI:15378"/>
        <dbReference type="ChEBI" id="CHEBI:57287"/>
        <dbReference type="ChEBI" id="CHEBI:57288"/>
        <dbReference type="ChEBI" id="CHEBI:57513"/>
        <dbReference type="ChEBI" id="CHEBI:58725"/>
        <dbReference type="EC" id="2.3.1.4"/>
    </reaction>
</comment>
<dbReference type="Gene3D" id="3.40.630.30">
    <property type="match status" value="1"/>
</dbReference>
<dbReference type="PANTHER" id="PTHR13355:SF11">
    <property type="entry name" value="GLUCOSAMINE 6-PHOSPHATE N-ACETYLTRANSFERASE"/>
    <property type="match status" value="1"/>
</dbReference>
<dbReference type="Pfam" id="PF00583">
    <property type="entry name" value="Acetyltransf_1"/>
    <property type="match status" value="1"/>
</dbReference>
<keyword evidence="2 3" id="KW-0012">Acyltransferase</keyword>
<dbReference type="InterPro" id="IPR000182">
    <property type="entry name" value="GNAT_dom"/>
</dbReference>
<dbReference type="InterPro" id="IPR039143">
    <property type="entry name" value="GNPNAT1-like"/>
</dbReference>
<comment type="caution">
    <text evidence="5">The sequence shown here is derived from an EMBL/GenBank/DDBJ whole genome shotgun (WGS) entry which is preliminary data.</text>
</comment>
<keyword evidence="1 3" id="KW-0808">Transferase</keyword>
<dbReference type="Proteomes" id="UP001153365">
    <property type="component" value="Unassembled WGS sequence"/>
</dbReference>
<dbReference type="AlphaFoldDB" id="A0AAV0BTE6"/>
<comment type="pathway">
    <text evidence="3">Nucleotide-sugar biosynthesis; UDP-N-acetyl-alpha-D-glucosamine biosynthesis; N-acetyl-alpha-D-glucosamine 1-phosphate from alpha-D-glucosamine 6-phosphate (route I): step 1/2.</text>
</comment>
<evidence type="ECO:0000256" key="2">
    <source>
        <dbReference type="ARBA" id="ARBA00023315"/>
    </source>
</evidence>
<dbReference type="PROSITE" id="PS51186">
    <property type="entry name" value="GNAT"/>
    <property type="match status" value="1"/>
</dbReference>
<dbReference type="EC" id="2.3.1.4" evidence="3"/>
<evidence type="ECO:0000256" key="1">
    <source>
        <dbReference type="ARBA" id="ARBA00022679"/>
    </source>
</evidence>
<comment type="similarity">
    <text evidence="3">Belongs to the acetyltransferase family. GNA1 subfamily.</text>
</comment>
<proteinExistence type="inferred from homology"/>
<dbReference type="EMBL" id="CALTRL010006080">
    <property type="protein sequence ID" value="CAH7689503.1"/>
    <property type="molecule type" value="Genomic_DNA"/>
</dbReference>
<dbReference type="PANTHER" id="PTHR13355">
    <property type="entry name" value="GLUCOSAMINE 6-PHOSPHATE N-ACETYLTRANSFERASE"/>
    <property type="match status" value="1"/>
</dbReference>
<evidence type="ECO:0000313" key="6">
    <source>
        <dbReference type="Proteomes" id="UP001153365"/>
    </source>
</evidence>
<dbReference type="GO" id="GO:0004343">
    <property type="term" value="F:glucosamine 6-phosphate N-acetyltransferase activity"/>
    <property type="evidence" value="ECO:0007669"/>
    <property type="project" value="UniProtKB-UniRule"/>
</dbReference>
<accession>A0AAV0BTE6</accession>
<reference evidence="5" key="1">
    <citation type="submission" date="2022-06" db="EMBL/GenBank/DDBJ databases">
        <authorList>
            <consortium name="SYNGENTA / RWTH Aachen University"/>
        </authorList>
    </citation>
    <scope>NUCLEOTIDE SEQUENCE</scope>
</reference>
<protein>
    <recommendedName>
        <fullName evidence="3">Glucosamine 6-phosphate N-acetyltransferase</fullName>
        <ecNumber evidence="3">2.3.1.4</ecNumber>
    </recommendedName>
</protein>
<evidence type="ECO:0000313" key="5">
    <source>
        <dbReference type="EMBL" id="CAH7689503.1"/>
    </source>
</evidence>
<name>A0AAV0BTE6_PHAPC</name>
<evidence type="ECO:0000256" key="3">
    <source>
        <dbReference type="RuleBase" id="RU365086"/>
    </source>
</evidence>
<dbReference type="GO" id="GO:0006048">
    <property type="term" value="P:UDP-N-acetylglucosamine biosynthetic process"/>
    <property type="evidence" value="ECO:0007669"/>
    <property type="project" value="UniProtKB-UniRule"/>
</dbReference>
<keyword evidence="6" id="KW-1185">Reference proteome</keyword>
<organism evidence="5 6">
    <name type="scientific">Phakopsora pachyrhizi</name>
    <name type="common">Asian soybean rust disease fungus</name>
    <dbReference type="NCBI Taxonomy" id="170000"/>
    <lineage>
        <taxon>Eukaryota</taxon>
        <taxon>Fungi</taxon>
        <taxon>Dikarya</taxon>
        <taxon>Basidiomycota</taxon>
        <taxon>Pucciniomycotina</taxon>
        <taxon>Pucciniomycetes</taxon>
        <taxon>Pucciniales</taxon>
        <taxon>Phakopsoraceae</taxon>
        <taxon>Phakopsora</taxon>
    </lineage>
</organism>